<dbReference type="EMBL" id="RQFD01000019">
    <property type="protein sequence ID" value="TGK45906.1"/>
    <property type="molecule type" value="Genomic_DNA"/>
</dbReference>
<proteinExistence type="predicted"/>
<sequence length="533" mass="61884">MRKGNTEEIELPISLVVPSEEFELREILIRADIDREVFATFDEETVVAIQEEVGLSSGLLPKLTDAEIQKITRNVECNIDKLEDIPKVNSPTFGSYFADVYLNGTYKFEGGYVTYTARRIKERGKVLNLEGLSREFLLHPESIVKIRKHLKINRKSDRIEQSLRHLGFAFGVIMGRFDAQMGCLVDMAEDKRKEYNIKKDSNAPKPFQEGAYFTSLEDLRPTISSSVKSVDEKVIERLKDVLDYKLGKEKSKLVWDEMELTFLRDCEELPSDPKKNWSWFFREKFFELHLSKYENRPIYFPLSSKRKNFVFYFNIHTWNSGTFSFILSDFLNPDLKAMKARLVNLQDGKVNASASESKQIDKDIINLQRYVSELEEFRDTLEEINTTGIHSNKLEAKVSYFMDLDDGVMVNSSALYPLLEPQWKKPKEIWENILVPKGKKDYDWSHLAMRYFPKRVLEKCKKDPSLAVAHSNYGSLQGRDLFKEFHPDASKKWEERNSEDADKKEDSSIPTFPGMESADFPKAKKTAAKKKRK</sequence>
<feature type="compositionally biased region" description="Basic residues" evidence="1">
    <location>
        <begin position="523"/>
        <end position="533"/>
    </location>
</feature>
<dbReference type="RefSeq" id="WP_135754984.1">
    <property type="nucleotide sequence ID" value="NZ_RQFD01000019.1"/>
</dbReference>
<evidence type="ECO:0000256" key="1">
    <source>
        <dbReference type="SAM" id="MobiDB-lite"/>
    </source>
</evidence>
<gene>
    <name evidence="2" type="ORF">EHQ10_18555</name>
</gene>
<reference evidence="3" key="1">
    <citation type="journal article" date="2019" name="PLoS Negl. Trop. Dis.">
        <title>Revisiting the worldwide diversity of Leptospira species in the environment.</title>
        <authorList>
            <person name="Vincent A.T."/>
            <person name="Schiettekatte O."/>
            <person name="Bourhy P."/>
            <person name="Veyrier F.J."/>
            <person name="Picardeau M."/>
        </authorList>
    </citation>
    <scope>NUCLEOTIDE SEQUENCE [LARGE SCALE GENOMIC DNA]</scope>
    <source>
        <strain evidence="3">201800295</strain>
    </source>
</reference>
<feature type="compositionally biased region" description="Basic and acidic residues" evidence="1">
    <location>
        <begin position="491"/>
        <end position="507"/>
    </location>
</feature>
<dbReference type="Proteomes" id="UP000297617">
    <property type="component" value="Unassembled WGS sequence"/>
</dbReference>
<evidence type="ECO:0000313" key="2">
    <source>
        <dbReference type="EMBL" id="TGK45906.1"/>
    </source>
</evidence>
<organism evidence="2 3">
    <name type="scientific">Leptospira bouyouniensis</name>
    <dbReference type="NCBI Taxonomy" id="2484911"/>
    <lineage>
        <taxon>Bacteria</taxon>
        <taxon>Pseudomonadati</taxon>
        <taxon>Spirochaetota</taxon>
        <taxon>Spirochaetia</taxon>
        <taxon>Leptospirales</taxon>
        <taxon>Leptospiraceae</taxon>
        <taxon>Leptospira</taxon>
    </lineage>
</organism>
<accession>A0ABY2KZ85</accession>
<keyword evidence="3" id="KW-1185">Reference proteome</keyword>
<comment type="caution">
    <text evidence="2">The sequence shown here is derived from an EMBL/GenBank/DDBJ whole genome shotgun (WGS) entry which is preliminary data.</text>
</comment>
<protein>
    <submittedName>
        <fullName evidence="2">Uncharacterized protein</fullName>
    </submittedName>
</protein>
<feature type="region of interest" description="Disordered" evidence="1">
    <location>
        <begin position="491"/>
        <end position="533"/>
    </location>
</feature>
<name>A0ABY2KZ85_9LEPT</name>
<evidence type="ECO:0000313" key="3">
    <source>
        <dbReference type="Proteomes" id="UP000297617"/>
    </source>
</evidence>